<dbReference type="PANTHER" id="PTHR46114:SF1">
    <property type="entry name" value="ZAD DOMAIN-CONTAINING PROTEIN"/>
    <property type="match status" value="1"/>
</dbReference>
<reference evidence="1" key="1">
    <citation type="submission" date="2015-06" db="EMBL/GenBank/DDBJ databases">
        <authorList>
            <person name="Hoefler B.C."/>
            <person name="Straight P.D."/>
        </authorList>
    </citation>
    <scope>NUCLEOTIDE SEQUENCE</scope>
</reference>
<feature type="non-terminal residue" evidence="1">
    <location>
        <position position="114"/>
    </location>
</feature>
<gene>
    <name evidence="1" type="ORF">c1_g1_i6</name>
</gene>
<name>A0A0K8UMV0_BACLA</name>
<protein>
    <submittedName>
        <fullName evidence="1">Uncharacterized protein</fullName>
    </submittedName>
</protein>
<sequence length="114" mass="13477">GKHRSNNYDVSVARMLRAFSEIGVHMSLKIHYLHHHLDYFIKQLATESDEQGERYHQVAMPFEMRYRGKKSPSAIIAEICWWSKLVWQDRDDLDDKEFSGDAERPTVESHIDIM</sequence>
<dbReference type="AlphaFoldDB" id="A0A0K8UMV0"/>
<evidence type="ECO:0000313" key="1">
    <source>
        <dbReference type="EMBL" id="JAI28007.1"/>
    </source>
</evidence>
<organism evidence="1">
    <name type="scientific">Bactrocera latifrons</name>
    <name type="common">Malaysian fruit fly</name>
    <name type="synonym">Chaetodacus latifrons</name>
    <dbReference type="NCBI Taxonomy" id="174628"/>
    <lineage>
        <taxon>Eukaryota</taxon>
        <taxon>Metazoa</taxon>
        <taxon>Ecdysozoa</taxon>
        <taxon>Arthropoda</taxon>
        <taxon>Hexapoda</taxon>
        <taxon>Insecta</taxon>
        <taxon>Pterygota</taxon>
        <taxon>Neoptera</taxon>
        <taxon>Endopterygota</taxon>
        <taxon>Diptera</taxon>
        <taxon>Brachycera</taxon>
        <taxon>Muscomorpha</taxon>
        <taxon>Tephritoidea</taxon>
        <taxon>Tephritidae</taxon>
        <taxon>Bactrocera</taxon>
        <taxon>Bactrocera</taxon>
    </lineage>
</organism>
<feature type="non-terminal residue" evidence="1">
    <location>
        <position position="1"/>
    </location>
</feature>
<accession>A0A0K8UMV0</accession>
<dbReference type="PANTHER" id="PTHR46114">
    <property type="entry name" value="APPLE DOMAIN-CONTAINING PROTEIN"/>
    <property type="match status" value="1"/>
</dbReference>
<proteinExistence type="predicted"/>
<dbReference type="OrthoDB" id="8067470at2759"/>
<dbReference type="EMBL" id="GDHF01024307">
    <property type="protein sequence ID" value="JAI28007.1"/>
    <property type="molecule type" value="Transcribed_RNA"/>
</dbReference>